<comment type="similarity">
    <text evidence="11">Belongs to the IPP isomerase type 2 family.</text>
</comment>
<feature type="binding site" evidence="11">
    <location>
        <position position="229"/>
    </location>
    <ligand>
        <name>FMN</name>
        <dbReference type="ChEBI" id="CHEBI:58210"/>
    </ligand>
</feature>
<name>A0A076LCG0_9EURY</name>
<evidence type="ECO:0000256" key="9">
    <source>
        <dbReference type="ARBA" id="ARBA00023235"/>
    </source>
</evidence>
<comment type="catalytic activity">
    <reaction evidence="11">
        <text>isopentenyl diphosphate = dimethylallyl diphosphate</text>
        <dbReference type="Rhea" id="RHEA:23284"/>
        <dbReference type="ChEBI" id="CHEBI:57623"/>
        <dbReference type="ChEBI" id="CHEBI:128769"/>
        <dbReference type="EC" id="5.3.3.2"/>
    </reaction>
</comment>
<dbReference type="EMBL" id="CP009149">
    <property type="protein sequence ID" value="AIJ05881.1"/>
    <property type="molecule type" value="Genomic_DNA"/>
</dbReference>
<keyword evidence="3 11" id="KW-0285">Flavoprotein</keyword>
<feature type="binding site" evidence="11">
    <location>
        <begin position="69"/>
        <end position="71"/>
    </location>
    <ligand>
        <name>FMN</name>
        <dbReference type="ChEBI" id="CHEBI:58210"/>
    </ligand>
</feature>
<keyword evidence="7 11" id="KW-0521">NADP</keyword>
<dbReference type="STRING" id="1301915.JH146_1038"/>
<dbReference type="KEGG" id="mjh:JH146_1038"/>
<evidence type="ECO:0000259" key="12">
    <source>
        <dbReference type="Pfam" id="PF01070"/>
    </source>
</evidence>
<comment type="caution">
    <text evidence="11">Lacks conserved residue(s) required for the propagation of feature annotation.</text>
</comment>
<keyword evidence="8 11" id="KW-0414">Isoprene biosynthesis</keyword>
<feature type="binding site" evidence="11">
    <location>
        <position position="68"/>
    </location>
    <ligand>
        <name>FMN</name>
        <dbReference type="ChEBI" id="CHEBI:58210"/>
    </ligand>
</feature>
<organism evidence="13 14">
    <name type="scientific">Methanocaldococcus bathoardescens</name>
    <dbReference type="NCBI Taxonomy" id="1301915"/>
    <lineage>
        <taxon>Archaea</taxon>
        <taxon>Methanobacteriati</taxon>
        <taxon>Methanobacteriota</taxon>
        <taxon>Methanomada group</taxon>
        <taxon>Methanococci</taxon>
        <taxon>Methanococcales</taxon>
        <taxon>Methanocaldococcaceae</taxon>
        <taxon>Methanocaldococcus</taxon>
    </lineage>
</organism>
<evidence type="ECO:0000256" key="11">
    <source>
        <dbReference type="HAMAP-Rule" id="MF_00354"/>
    </source>
</evidence>
<reference evidence="13 14" key="1">
    <citation type="journal article" date="2015" name="Int. J. Syst. Evol. Microbiol.">
        <title>M ethanocaldococcus bathoardescens sp. nov., a hyperthermophilic methanogen isolated from a volcanically active deep-sea hydrothermal vent.</title>
        <authorList>
            <person name="Stewart L.C."/>
            <person name="Jung J.H."/>
            <person name="Kim Y.T."/>
            <person name="Kwon S.W."/>
            <person name="Park C.S."/>
            <person name="Holden J.F."/>
        </authorList>
    </citation>
    <scope>NUCLEOTIDE SEQUENCE [LARGE SCALE GENOMIC DNA]</scope>
    <source>
        <strain evidence="13 14">JH146</strain>
    </source>
</reference>
<feature type="binding site" evidence="11">
    <location>
        <position position="199"/>
    </location>
    <ligand>
        <name>FMN</name>
        <dbReference type="ChEBI" id="CHEBI:58210"/>
    </ligand>
</feature>
<dbReference type="HAMAP" id="MF_00354">
    <property type="entry name" value="Idi_2"/>
    <property type="match status" value="1"/>
</dbReference>
<dbReference type="GO" id="GO:0000287">
    <property type="term" value="F:magnesium ion binding"/>
    <property type="evidence" value="ECO:0007669"/>
    <property type="project" value="UniProtKB-UniRule"/>
</dbReference>
<dbReference type="Proteomes" id="UP000028781">
    <property type="component" value="Chromosome"/>
</dbReference>
<feature type="domain" description="FMN-dependent dehydrogenase" evidence="12">
    <location>
        <begin position="192"/>
        <end position="342"/>
    </location>
</feature>
<dbReference type="RefSeq" id="WP_048202023.1">
    <property type="nucleotide sequence ID" value="NZ_CP009149.1"/>
</dbReference>
<dbReference type="CDD" id="cd02811">
    <property type="entry name" value="IDI-2_FMN"/>
    <property type="match status" value="1"/>
</dbReference>
<dbReference type="InterPro" id="IPR013785">
    <property type="entry name" value="Aldolase_TIM"/>
</dbReference>
<dbReference type="GO" id="GO:0016491">
    <property type="term" value="F:oxidoreductase activity"/>
    <property type="evidence" value="ECO:0007669"/>
    <property type="project" value="InterPro"/>
</dbReference>
<proteinExistence type="inferred from homology"/>
<protein>
    <recommendedName>
        <fullName evidence="11">Isopentenyl-diphosphate delta-isomerase</fullName>
        <shortName evidence="11">IPP isomerase</shortName>
        <ecNumber evidence="11">5.3.3.2</ecNumber>
    </recommendedName>
    <alternativeName>
        <fullName evidence="11">Isopentenyl diphosphate:dimethylallyl diphosphate isomerase</fullName>
    </alternativeName>
    <alternativeName>
        <fullName evidence="11">Isopentenyl pyrophosphate isomerase</fullName>
    </alternativeName>
    <alternativeName>
        <fullName evidence="11">Type 2 isopentenyl diphosphate isomerase</fullName>
        <shortName evidence="11">IDI-2</shortName>
    </alternativeName>
</protein>
<comment type="cofactor">
    <cofactor evidence="1 11">
        <name>FMN</name>
        <dbReference type="ChEBI" id="CHEBI:58210"/>
    </cofactor>
</comment>
<dbReference type="GO" id="GO:0070402">
    <property type="term" value="F:NADPH binding"/>
    <property type="evidence" value="ECO:0007669"/>
    <property type="project" value="UniProtKB-UniRule"/>
</dbReference>
<dbReference type="EC" id="5.3.3.2" evidence="11"/>
<keyword evidence="14" id="KW-1185">Reference proteome</keyword>
<dbReference type="GO" id="GO:0010181">
    <property type="term" value="F:FMN binding"/>
    <property type="evidence" value="ECO:0007669"/>
    <property type="project" value="UniProtKB-UniRule"/>
</dbReference>
<feature type="binding site" evidence="11">
    <location>
        <begin position="99"/>
        <end position="101"/>
    </location>
    <ligand>
        <name>substrate</name>
    </ligand>
</feature>
<evidence type="ECO:0000256" key="2">
    <source>
        <dbReference type="ARBA" id="ARBA00022490"/>
    </source>
</evidence>
<dbReference type="InterPro" id="IPR000262">
    <property type="entry name" value="FMN-dep_DH"/>
</dbReference>
<dbReference type="SUPFAM" id="SSF51395">
    <property type="entry name" value="FMN-linked oxidoreductases"/>
    <property type="match status" value="1"/>
</dbReference>
<feature type="binding site" evidence="11">
    <location>
        <begin position="299"/>
        <end position="300"/>
    </location>
    <ligand>
        <name>FMN</name>
        <dbReference type="ChEBI" id="CHEBI:58210"/>
    </ligand>
</feature>
<feature type="binding site" evidence="11">
    <location>
        <begin position="278"/>
        <end position="280"/>
    </location>
    <ligand>
        <name>FMN</name>
        <dbReference type="ChEBI" id="CHEBI:58210"/>
    </ligand>
</feature>
<feature type="binding site" evidence="11">
    <location>
        <position position="163"/>
    </location>
    <ligand>
        <name>substrate</name>
    </ligand>
</feature>
<dbReference type="InterPro" id="IPR011179">
    <property type="entry name" value="IPdP_isomerase"/>
</dbReference>
<comment type="cofactor">
    <cofactor evidence="11">
        <name>Mg(2+)</name>
        <dbReference type="ChEBI" id="CHEBI:18420"/>
    </cofactor>
</comment>
<evidence type="ECO:0000256" key="8">
    <source>
        <dbReference type="ARBA" id="ARBA00023229"/>
    </source>
</evidence>
<comment type="subunit">
    <text evidence="10 11">Homooctamer. Dimer of tetramers.</text>
</comment>
<dbReference type="Pfam" id="PF01070">
    <property type="entry name" value="FMN_dh"/>
    <property type="match status" value="1"/>
</dbReference>
<keyword evidence="5 11" id="KW-0479">Metal-binding</keyword>
<accession>A0A076LCG0</accession>
<feature type="binding site" evidence="11">
    <location>
        <begin position="11"/>
        <end position="12"/>
    </location>
    <ligand>
        <name>substrate</name>
    </ligand>
</feature>
<feature type="binding site" evidence="11">
    <location>
        <position position="164"/>
    </location>
    <ligand>
        <name>Mg(2+)</name>
        <dbReference type="ChEBI" id="CHEBI:18420"/>
    </ligand>
</feature>
<feature type="binding site" evidence="11">
    <location>
        <position position="99"/>
    </location>
    <ligand>
        <name>FMN</name>
        <dbReference type="ChEBI" id="CHEBI:58210"/>
    </ligand>
</feature>
<dbReference type="Gene3D" id="3.20.20.70">
    <property type="entry name" value="Aldolase class I"/>
    <property type="match status" value="1"/>
</dbReference>
<evidence type="ECO:0000256" key="3">
    <source>
        <dbReference type="ARBA" id="ARBA00022630"/>
    </source>
</evidence>
<evidence type="ECO:0000256" key="5">
    <source>
        <dbReference type="ARBA" id="ARBA00022723"/>
    </source>
</evidence>
<dbReference type="NCBIfam" id="TIGR02151">
    <property type="entry name" value="IPP_isom_2"/>
    <property type="match status" value="1"/>
</dbReference>
<dbReference type="PANTHER" id="PTHR43665:SF1">
    <property type="entry name" value="ISOPENTENYL-DIPHOSPHATE DELTA-ISOMERASE"/>
    <property type="match status" value="1"/>
</dbReference>
<dbReference type="PIRSF" id="PIRSF003314">
    <property type="entry name" value="IPP_isomerase"/>
    <property type="match status" value="1"/>
</dbReference>
<keyword evidence="4 11" id="KW-0288">FMN</keyword>
<comment type="function">
    <text evidence="11">Involved in the biosynthesis of isoprenoids. Catalyzes the 1,3-allylic rearrangement of the homoallylic substrate isopentenyl (IPP) to its allylic isomer, dimethylallyl diphosphate (DMAPP).</text>
</comment>
<sequence>MVNNRNEIEVRKLEHIFLCSYCDVEYEKTTLLEDIELIHKGTCGINFNDIETEIELFGKKLSAPIIISGMTGGHSKAKEINKNIAKAVEELGLGMGVGSQRAAIVNEDLIETYSVVRDYTNNLVIGNLGAVNFIVDDWDEEIIDKAVEMVDADAMAIHFNPLQEVIQPEGDLNFKNLDKLKEVISNYKKSYKNIPFIAKQVGEGFSKEDALILKDIGFDAIDVQGSGGTSWAKVEIYRVKDENIKNLAERFANWGIPTAASIFEVKSVYDGIVIGSGGIRGGLDIAKCIAIGCDCCAVALPILKASLKGWEEVVKVLENYIKELKIAMFLVGAKNIKELKKTQYIVKGTLKEWISQRLK</sequence>
<dbReference type="HOGENOM" id="CLU_065515_1_0_2"/>
<dbReference type="OrthoDB" id="371955at2157"/>
<comment type="cofactor">
    <cofactor evidence="11">
        <name>NADPH</name>
        <dbReference type="ChEBI" id="CHEBI:57783"/>
    </cofactor>
</comment>
<feature type="binding site" evidence="11">
    <location>
        <position position="127"/>
    </location>
    <ligand>
        <name>FMN</name>
        <dbReference type="ChEBI" id="CHEBI:58210"/>
    </ligand>
</feature>
<evidence type="ECO:0000256" key="10">
    <source>
        <dbReference type="ARBA" id="ARBA00025810"/>
    </source>
</evidence>
<keyword evidence="2 11" id="KW-0963">Cytoplasm</keyword>
<evidence type="ECO:0000256" key="4">
    <source>
        <dbReference type="ARBA" id="ARBA00022643"/>
    </source>
</evidence>
<evidence type="ECO:0000256" key="6">
    <source>
        <dbReference type="ARBA" id="ARBA00022842"/>
    </source>
</evidence>
<keyword evidence="6 11" id="KW-0460">Magnesium</keyword>
<evidence type="ECO:0000313" key="13">
    <source>
        <dbReference type="EMBL" id="AIJ05881.1"/>
    </source>
</evidence>
<evidence type="ECO:0000256" key="7">
    <source>
        <dbReference type="ARBA" id="ARBA00022857"/>
    </source>
</evidence>
<dbReference type="GeneID" id="24891647"/>
<dbReference type="GO" id="GO:0005737">
    <property type="term" value="C:cytoplasm"/>
    <property type="evidence" value="ECO:0007669"/>
    <property type="project" value="UniProtKB-SubCell"/>
</dbReference>
<dbReference type="GO" id="GO:0004452">
    <property type="term" value="F:isopentenyl-diphosphate delta-isomerase activity"/>
    <property type="evidence" value="ECO:0007669"/>
    <property type="project" value="UniProtKB-UniRule"/>
</dbReference>
<dbReference type="GO" id="GO:0008299">
    <property type="term" value="P:isoprenoid biosynthetic process"/>
    <property type="evidence" value="ECO:0007669"/>
    <property type="project" value="UniProtKB-UniRule"/>
</dbReference>
<dbReference type="PANTHER" id="PTHR43665">
    <property type="entry name" value="ISOPENTENYL-DIPHOSPHATE DELTA-ISOMERASE"/>
    <property type="match status" value="1"/>
</dbReference>
<keyword evidence="9 11" id="KW-0413">Isomerase</keyword>
<dbReference type="AlphaFoldDB" id="A0A076LCG0"/>
<evidence type="ECO:0000256" key="1">
    <source>
        <dbReference type="ARBA" id="ARBA00001917"/>
    </source>
</evidence>
<comment type="subcellular location">
    <subcellularLocation>
        <location evidence="11">Cytoplasm</location>
    </subcellularLocation>
</comment>
<evidence type="ECO:0000313" key="14">
    <source>
        <dbReference type="Proteomes" id="UP000028781"/>
    </source>
</evidence>
<gene>
    <name evidence="11" type="primary">fni</name>
    <name evidence="13" type="ORF">JH146_1038</name>
</gene>